<dbReference type="Proteomes" id="UP000823909">
    <property type="component" value="Unassembled WGS sequence"/>
</dbReference>
<dbReference type="AlphaFoldDB" id="A0A9D2RBZ6"/>
<dbReference type="SUPFAM" id="SSF52540">
    <property type="entry name" value="P-loop containing nucleoside triphosphate hydrolases"/>
    <property type="match status" value="1"/>
</dbReference>
<evidence type="ECO:0000313" key="2">
    <source>
        <dbReference type="EMBL" id="HJD42035.1"/>
    </source>
</evidence>
<evidence type="ECO:0000256" key="1">
    <source>
        <dbReference type="SAM" id="MobiDB-lite"/>
    </source>
</evidence>
<sequence length="186" mass="20864">MSLFKRKSKVNGNSEEKAAENSAPEQPTVARSVSVCLLGAEGVGKSTLIHTLERFAGFPGASHTEDGCVLLWKDVQITVWETHLCQLKERTVPHADFWYIIVGVDDGMTADLYQVLEDAVALPFRGVFMSKSDCLSFEDTEFIEDLQLEIEGYLEECNIITEKFTFIQGSAYNVEITDFLDDIIRQ</sequence>
<dbReference type="GO" id="GO:0005524">
    <property type="term" value="F:ATP binding"/>
    <property type="evidence" value="ECO:0007669"/>
    <property type="project" value="UniProtKB-KW"/>
</dbReference>
<name>A0A9D2RBZ6_9FIRM</name>
<dbReference type="EMBL" id="DWUU01000022">
    <property type="protein sequence ID" value="HJD42035.1"/>
    <property type="molecule type" value="Genomic_DNA"/>
</dbReference>
<keyword evidence="2" id="KW-0067">ATP-binding</keyword>
<protein>
    <submittedName>
        <fullName evidence="2">ATP-binding protein</fullName>
    </submittedName>
</protein>
<accession>A0A9D2RBZ6</accession>
<organism evidence="2 3">
    <name type="scientific">Candidatus Mediterraneibacter quadrami</name>
    <dbReference type="NCBI Taxonomy" id="2838684"/>
    <lineage>
        <taxon>Bacteria</taxon>
        <taxon>Bacillati</taxon>
        <taxon>Bacillota</taxon>
        <taxon>Clostridia</taxon>
        <taxon>Lachnospirales</taxon>
        <taxon>Lachnospiraceae</taxon>
        <taxon>Mediterraneibacter</taxon>
    </lineage>
</organism>
<reference evidence="2" key="2">
    <citation type="submission" date="2021-04" db="EMBL/GenBank/DDBJ databases">
        <authorList>
            <person name="Gilroy R."/>
        </authorList>
    </citation>
    <scope>NUCLEOTIDE SEQUENCE</scope>
    <source>
        <strain evidence="2">ChiBcec15-3976</strain>
    </source>
</reference>
<reference evidence="2" key="1">
    <citation type="journal article" date="2021" name="PeerJ">
        <title>Extensive microbial diversity within the chicken gut microbiome revealed by metagenomics and culture.</title>
        <authorList>
            <person name="Gilroy R."/>
            <person name="Ravi A."/>
            <person name="Getino M."/>
            <person name="Pursley I."/>
            <person name="Horton D.L."/>
            <person name="Alikhan N.F."/>
            <person name="Baker D."/>
            <person name="Gharbi K."/>
            <person name="Hall N."/>
            <person name="Watson M."/>
            <person name="Adriaenssens E.M."/>
            <person name="Foster-Nyarko E."/>
            <person name="Jarju S."/>
            <person name="Secka A."/>
            <person name="Antonio M."/>
            <person name="Oren A."/>
            <person name="Chaudhuri R.R."/>
            <person name="La Ragione R."/>
            <person name="Hildebrand F."/>
            <person name="Pallen M.J."/>
        </authorList>
    </citation>
    <scope>NUCLEOTIDE SEQUENCE</scope>
    <source>
        <strain evidence="2">ChiBcec15-3976</strain>
    </source>
</reference>
<comment type="caution">
    <text evidence="2">The sequence shown here is derived from an EMBL/GenBank/DDBJ whole genome shotgun (WGS) entry which is preliminary data.</text>
</comment>
<gene>
    <name evidence="2" type="ORF">H9910_03360</name>
</gene>
<keyword evidence="2" id="KW-0547">Nucleotide-binding</keyword>
<dbReference type="InterPro" id="IPR027417">
    <property type="entry name" value="P-loop_NTPase"/>
</dbReference>
<feature type="region of interest" description="Disordered" evidence="1">
    <location>
        <begin position="1"/>
        <end position="26"/>
    </location>
</feature>
<evidence type="ECO:0000313" key="3">
    <source>
        <dbReference type="Proteomes" id="UP000823909"/>
    </source>
</evidence>
<proteinExistence type="predicted"/>